<accession>A0ACB8F0Q2</accession>
<name>A0ACB8F0Q2_9SAUR</name>
<proteinExistence type="predicted"/>
<gene>
    <name evidence="1" type="ORF">K3G42_018440</name>
</gene>
<protein>
    <submittedName>
        <fullName evidence="1">Uncharacterized protein</fullName>
    </submittedName>
</protein>
<comment type="caution">
    <text evidence="1">The sequence shown here is derived from an EMBL/GenBank/DDBJ whole genome shotgun (WGS) entry which is preliminary data.</text>
</comment>
<dbReference type="Proteomes" id="UP000827872">
    <property type="component" value="Linkage Group LG12"/>
</dbReference>
<organism evidence="1 2">
    <name type="scientific">Sphaerodactylus townsendi</name>
    <dbReference type="NCBI Taxonomy" id="933632"/>
    <lineage>
        <taxon>Eukaryota</taxon>
        <taxon>Metazoa</taxon>
        <taxon>Chordata</taxon>
        <taxon>Craniata</taxon>
        <taxon>Vertebrata</taxon>
        <taxon>Euteleostomi</taxon>
        <taxon>Lepidosauria</taxon>
        <taxon>Squamata</taxon>
        <taxon>Bifurcata</taxon>
        <taxon>Gekkota</taxon>
        <taxon>Sphaerodactylidae</taxon>
        <taxon>Sphaerodactylus</taxon>
    </lineage>
</organism>
<sequence>MTRAGLRVAKVRRGSRPGGLGRSSSDFNLPQPHPHRRIVGGAEGGRSQTRIGLAHPMSCWPAASLAEVIQRFEARRPQEVQMQTCSGEVDNVLNQCLKVVKGVDVRRKGLFGPRW</sequence>
<reference evidence="1" key="1">
    <citation type="submission" date="2021-08" db="EMBL/GenBank/DDBJ databases">
        <title>The first chromosome-level gecko genome reveals the dynamic sex chromosomes of Neotropical dwarf geckos (Sphaerodactylidae: Sphaerodactylus).</title>
        <authorList>
            <person name="Pinto B.J."/>
            <person name="Keating S.E."/>
            <person name="Gamble T."/>
        </authorList>
    </citation>
    <scope>NUCLEOTIDE SEQUENCE</scope>
    <source>
        <strain evidence="1">TG3544</strain>
    </source>
</reference>
<dbReference type="EMBL" id="CM037625">
    <property type="protein sequence ID" value="KAH7998610.1"/>
    <property type="molecule type" value="Genomic_DNA"/>
</dbReference>
<keyword evidence="2" id="KW-1185">Reference proteome</keyword>
<evidence type="ECO:0000313" key="1">
    <source>
        <dbReference type="EMBL" id="KAH7998610.1"/>
    </source>
</evidence>
<evidence type="ECO:0000313" key="2">
    <source>
        <dbReference type="Proteomes" id="UP000827872"/>
    </source>
</evidence>